<name>A0A7U2FAG3_PHANO</name>
<dbReference type="VEuPathDB" id="FungiDB:JI435_417100"/>
<dbReference type="Proteomes" id="UP000663193">
    <property type="component" value="Chromosome 12"/>
</dbReference>
<dbReference type="AlphaFoldDB" id="A0A7U2FAG3"/>
<accession>A0A7U2FAG3</accession>
<evidence type="ECO:0000313" key="1">
    <source>
        <dbReference type="EMBL" id="QRD01651.1"/>
    </source>
</evidence>
<protein>
    <submittedName>
        <fullName evidence="1">Uncharacterized protein</fullName>
    </submittedName>
</protein>
<reference evidence="2" key="1">
    <citation type="journal article" date="2021" name="BMC Genomics">
        <title>Chromosome-level genome assembly and manually-curated proteome of model necrotroph Parastagonospora nodorum Sn15 reveals a genome-wide trove of candidate effector homologs, and redundancy of virulence-related functions within an accessory chromosome.</title>
        <authorList>
            <person name="Bertazzoni S."/>
            <person name="Jones D.A.B."/>
            <person name="Phan H.T."/>
            <person name="Tan K.-C."/>
            <person name="Hane J.K."/>
        </authorList>
    </citation>
    <scope>NUCLEOTIDE SEQUENCE [LARGE SCALE GENOMIC DNA]</scope>
    <source>
        <strain evidence="2">SN15 / ATCC MYA-4574 / FGSC 10173)</strain>
    </source>
</reference>
<organism evidence="1 2">
    <name type="scientific">Phaeosphaeria nodorum (strain SN15 / ATCC MYA-4574 / FGSC 10173)</name>
    <name type="common">Glume blotch fungus</name>
    <name type="synonym">Parastagonospora nodorum</name>
    <dbReference type="NCBI Taxonomy" id="321614"/>
    <lineage>
        <taxon>Eukaryota</taxon>
        <taxon>Fungi</taxon>
        <taxon>Dikarya</taxon>
        <taxon>Ascomycota</taxon>
        <taxon>Pezizomycotina</taxon>
        <taxon>Dothideomycetes</taxon>
        <taxon>Pleosporomycetidae</taxon>
        <taxon>Pleosporales</taxon>
        <taxon>Pleosporineae</taxon>
        <taxon>Phaeosphaeriaceae</taxon>
        <taxon>Parastagonospora</taxon>
    </lineage>
</organism>
<sequence>MKLSSWQGSAAEREYGRLSWLRRRGPPWCEAGTVQRGAGRGGARFDSSSGGDCLLESVKMTTRRDWVRRWRRCNASRVSNVVTSSRRRRPK</sequence>
<gene>
    <name evidence="1" type="ORF">JI435_417100</name>
</gene>
<evidence type="ECO:0000313" key="2">
    <source>
        <dbReference type="Proteomes" id="UP000663193"/>
    </source>
</evidence>
<dbReference type="EMBL" id="CP069034">
    <property type="protein sequence ID" value="QRD01651.1"/>
    <property type="molecule type" value="Genomic_DNA"/>
</dbReference>
<proteinExistence type="predicted"/>
<keyword evidence="2" id="KW-1185">Reference proteome</keyword>